<feature type="chain" id="PRO_5005426193" description="Invasion associated locus b family protein" evidence="1">
    <location>
        <begin position="22"/>
        <end position="197"/>
    </location>
</feature>
<evidence type="ECO:0008006" key="4">
    <source>
        <dbReference type="Google" id="ProtNLM"/>
    </source>
</evidence>
<proteinExistence type="predicted"/>
<dbReference type="AlphaFoldDB" id="A0A0C6FFZ3"/>
<keyword evidence="1" id="KW-0732">Signal</keyword>
<evidence type="ECO:0000313" key="3">
    <source>
        <dbReference type="Proteomes" id="UP000061432"/>
    </source>
</evidence>
<feature type="signal peptide" evidence="1">
    <location>
        <begin position="1"/>
        <end position="21"/>
    </location>
</feature>
<protein>
    <recommendedName>
        <fullName evidence="4">Invasion associated locus b family protein</fullName>
    </recommendedName>
</protein>
<accession>A0A0C6FFZ3</accession>
<dbReference type="STRING" id="270351.Maq22A_c22420"/>
<organism evidence="2 3">
    <name type="scientific">Methylobacterium aquaticum</name>
    <dbReference type="NCBI Taxonomy" id="270351"/>
    <lineage>
        <taxon>Bacteria</taxon>
        <taxon>Pseudomonadati</taxon>
        <taxon>Pseudomonadota</taxon>
        <taxon>Alphaproteobacteria</taxon>
        <taxon>Hyphomicrobiales</taxon>
        <taxon>Methylobacteriaceae</taxon>
        <taxon>Methylobacterium</taxon>
    </lineage>
</organism>
<dbReference type="EMBL" id="AP014704">
    <property type="protein sequence ID" value="BAQ47468.1"/>
    <property type="molecule type" value="Genomic_DNA"/>
</dbReference>
<dbReference type="OrthoDB" id="9806572at2"/>
<reference evidence="3" key="2">
    <citation type="submission" date="2015-01" db="EMBL/GenBank/DDBJ databases">
        <title>Complete genome sequence of Methylobacterium aquaticum strain 22A.</title>
        <authorList>
            <person name="Tani A."/>
            <person name="Ogura Y."/>
            <person name="Hayashi T."/>
        </authorList>
    </citation>
    <scope>NUCLEOTIDE SEQUENCE [LARGE SCALE GENOMIC DNA]</scope>
    <source>
        <strain evidence="3">MA-22A</strain>
    </source>
</reference>
<dbReference type="Gene3D" id="2.60.40.1880">
    <property type="entry name" value="Invasion associated locus B (IalB) protein"/>
    <property type="match status" value="1"/>
</dbReference>
<dbReference type="PATRIC" id="fig|270351.10.peg.4327"/>
<dbReference type="KEGG" id="maqu:Maq22A_c22420"/>
<gene>
    <name evidence="2" type="ORF">Maq22A_c22420</name>
</gene>
<evidence type="ECO:0000313" key="2">
    <source>
        <dbReference type="EMBL" id="BAQ47468.1"/>
    </source>
</evidence>
<dbReference type="Proteomes" id="UP000061432">
    <property type="component" value="Chromosome"/>
</dbReference>
<evidence type="ECO:0000256" key="1">
    <source>
        <dbReference type="SAM" id="SignalP"/>
    </source>
</evidence>
<name>A0A0C6FFZ3_9HYPH</name>
<dbReference type="InterPro" id="IPR038696">
    <property type="entry name" value="IalB_sf"/>
</dbReference>
<sequence length="197" mass="20524">MIRAFLLAAAGLSLLVLPAAAKPKPKAEAAPASLQASPIGTFGDWNVFAAGEGKARLCYAISQPQVRLPKSLKRDPAYLFVTVRKGEKVNNEVAVMLGFAPKPGSAQATTAAANGAVPSPSAADPSLTIGAARYALVVKGSNAWVQNPADESKVVSEMGRGKKVVVKAVSQRGNASIDEYALDGFGEAMKRTREECK</sequence>
<dbReference type="RefSeq" id="WP_060848420.1">
    <property type="nucleotide sequence ID" value="NZ_AP014704.1"/>
</dbReference>
<reference evidence="2 3" key="1">
    <citation type="journal article" date="2015" name="Genome Announc.">
        <title>Complete Genome Sequence of Methylobacterium aquaticum Strain 22A, Isolated from Racomitrium japonicum Moss.</title>
        <authorList>
            <person name="Tani A."/>
            <person name="Ogura Y."/>
            <person name="Hayashi T."/>
            <person name="Kimbara K."/>
        </authorList>
    </citation>
    <scope>NUCLEOTIDE SEQUENCE [LARGE SCALE GENOMIC DNA]</scope>
    <source>
        <strain evidence="2 3">MA-22A</strain>
    </source>
</reference>